<evidence type="ECO:0000256" key="17">
    <source>
        <dbReference type="ARBA" id="ARBA00069057"/>
    </source>
</evidence>
<dbReference type="RefSeq" id="XP_034230461.1">
    <property type="nucleotide sequence ID" value="XM_034374570.1"/>
</dbReference>
<sequence length="1351" mass="154804">MADEDWKKRVGIKINYHSDSDGEGSNGIEVGKPAGDTSPEGDGTAFHNNSRESSLDAIFNKYDDHRLGTTPPRTRLSRQNRDWKRREKELERKENMSQLKISRRNTFDAMYFENQDIAESDGEQSQDGEKRSNKRFMKMLRGSERDMKLDLSHPSEIHSFSVDSGVDRAESVPLGMQPAMKIESSKRFMSLTSKLVACHSVKKLKTTVSSMNSRQELFNQLGPLLGPEKHTDKVALRQLSNEEFRWQNDMKDLIWLELQAWHANRSLPAQDEFLCKAREEVDRLLNEIMEYHFEFSIKNHPHTDDSSLKSCRYKICLSMYCEFCIDRQNTAIRDIEKLSNRLEQAESLFPSSKAFAMCYPLYKDGKFIARMKSMCLWLNMTKQHRLKMLILGKLFICRTQSPWPEPADIDSGNGTNETNTEAEQDSPPVDETPRKRLEWKPSVRFDTEYTGSSPSDSASSQGSTSIYEMPDVVDYSSALATISQQICPNKKDKSSPYRLFIEEVLKTKGLRKSVRFLERLHRYTLVRSCITLEKPSDVPVAGEKRLECVHEEELRRHGFWSQELQEIGLPSYHSSFLFLARIPIRLIQEYLTMRLEQQPEKPSDLCLRQLMRELKEGLRLAVMFRERFESLIIHAFHDMQLDHDLYEDVHDLDKSSQSVFRIYLDYLQRWCQLVEQESYQKSLLEEEWIFAKQIASQIPSGVNMISGRFCCISNSMLRNLGKTLTSNIDFLTGPVLESGDDFKDQVTKQSILTLCRELQCVFNDMRERSLKAFNFAKTLKKDVEAMGSQNHNCLEALKTEALMLCKTVKMAMFTVEKAFCVTDSLEIDAVENEAVQATIRETLHQGYKFGFEFHKEVCKNVTGDIKPNVARVLTGFAQMWMNFVKHRCEPGRGMRPRWANQGLEYLLIVCDAENTTFLSEDEFREFKLQVEDCTQHIIGKNPDPMKDVKSADSTSRANSPTPRPRFRLPRSPLDTNGRLQTPTRKPSINTPSDGSVDSPSPQERKNVLLYVAPRSRMDAVRAAVDNLERSVDHKLRTQNLIGYVTAVHKEDRVHIRLRQVNFSWQRGIKIGQGSFGKVYTAVNNLTGELMAMKEVQIQPNDHRTIKKIAQELAIFEGIQHKHLVRYYGVEIHRDEMLIFMEFCEEGTLETLVAATTNGLPEPLVRRFTLQMMQAVQTLHCHGIVHRDIKSANIFLTDEGNCLKLGDFGSAVKIKAHTTMPGELQGFVGTQAYMAPEVFTKMHTEGHGRAADIWSVGCVVVEMASGKRPWAELDSNYQVMFKVGMGETPDIPASLSEEGYDFVDHCLQHDPQQRATAAELLHHTFCKVDGEEPLLSLLPSIIDDYGHFGITK</sequence>
<feature type="region of interest" description="Disordered" evidence="20">
    <location>
        <begin position="14"/>
        <end position="95"/>
    </location>
</feature>
<evidence type="ECO:0000256" key="19">
    <source>
        <dbReference type="PROSITE-ProRule" id="PRU10141"/>
    </source>
</evidence>
<dbReference type="PANTHER" id="PTHR48016:SF32">
    <property type="entry name" value="MITOGEN-ACTIVATED PROTEIN KINASE KINASE KINASE 4"/>
    <property type="match status" value="1"/>
</dbReference>
<evidence type="ECO:0000256" key="6">
    <source>
        <dbReference type="ARBA" id="ARBA00022527"/>
    </source>
</evidence>
<evidence type="ECO:0000256" key="10">
    <source>
        <dbReference type="ARBA" id="ARBA00022741"/>
    </source>
</evidence>
<dbReference type="Pfam" id="PF00069">
    <property type="entry name" value="Pkinase"/>
    <property type="match status" value="1"/>
</dbReference>
<feature type="compositionally biased region" description="Basic and acidic residues" evidence="20">
    <location>
        <begin position="79"/>
        <end position="95"/>
    </location>
</feature>
<gene>
    <name evidence="23 24" type="primary">LOC117639168</name>
</gene>
<name>A0A6P8Y330_THRPL</name>
<evidence type="ECO:0000256" key="12">
    <source>
        <dbReference type="ARBA" id="ARBA00022840"/>
    </source>
</evidence>
<evidence type="ECO:0000256" key="1">
    <source>
        <dbReference type="ARBA" id="ARBA00001946"/>
    </source>
</evidence>
<dbReference type="InterPro" id="IPR050538">
    <property type="entry name" value="MAP_kinase_kinase_kinase"/>
</dbReference>
<dbReference type="InterPro" id="IPR017441">
    <property type="entry name" value="Protein_kinase_ATP_BS"/>
</dbReference>
<comment type="function">
    <text evidence="16">Component of a protein kinase signal transduction cascade. Activates the CSBP2, P38 and JNK MAPK pathways, but not the ERK pathway. Specifically phosphorylates and activates MAP2K4 and MAP2K6.</text>
</comment>
<comment type="similarity">
    <text evidence="3">Belongs to the protein kinase superfamily. STE Ser/Thr protein kinase family. MAP kinase kinase kinase subfamily.</text>
</comment>
<dbReference type="EC" id="2.7.11.25" evidence="4"/>
<keyword evidence="12 19" id="KW-0067">ATP-binding</keyword>
<keyword evidence="7" id="KW-0597">Phosphoprotein</keyword>
<dbReference type="GeneID" id="117639168"/>
<proteinExistence type="inferred from homology"/>
<keyword evidence="11 23" id="KW-0418">Kinase</keyword>
<keyword evidence="5" id="KW-0963">Cytoplasm</keyword>
<evidence type="ECO:0000256" key="14">
    <source>
        <dbReference type="ARBA" id="ARBA00047559"/>
    </source>
</evidence>
<evidence type="ECO:0000256" key="5">
    <source>
        <dbReference type="ARBA" id="ARBA00022490"/>
    </source>
</evidence>
<comment type="catalytic activity">
    <reaction evidence="14">
        <text>L-threonyl-[protein] + ATP = O-phospho-L-threonyl-[protein] + ADP + H(+)</text>
        <dbReference type="Rhea" id="RHEA:46608"/>
        <dbReference type="Rhea" id="RHEA-COMP:11060"/>
        <dbReference type="Rhea" id="RHEA-COMP:11605"/>
        <dbReference type="ChEBI" id="CHEBI:15378"/>
        <dbReference type="ChEBI" id="CHEBI:30013"/>
        <dbReference type="ChEBI" id="CHEBI:30616"/>
        <dbReference type="ChEBI" id="CHEBI:61977"/>
        <dbReference type="ChEBI" id="CHEBI:456216"/>
        <dbReference type="EC" id="2.7.11.25"/>
    </reaction>
</comment>
<dbReference type="GO" id="GO:0005524">
    <property type="term" value="F:ATP binding"/>
    <property type="evidence" value="ECO:0007669"/>
    <property type="project" value="UniProtKB-UniRule"/>
</dbReference>
<keyword evidence="13" id="KW-0460">Magnesium</keyword>
<feature type="region of interest" description="Disordered" evidence="20">
    <location>
        <begin position="937"/>
        <end position="1004"/>
    </location>
</feature>
<dbReference type="PROSITE" id="PS00107">
    <property type="entry name" value="PROTEIN_KINASE_ATP"/>
    <property type="match status" value="1"/>
</dbReference>
<organism evidence="24">
    <name type="scientific">Thrips palmi</name>
    <name type="common">Melon thrips</name>
    <dbReference type="NCBI Taxonomy" id="161013"/>
    <lineage>
        <taxon>Eukaryota</taxon>
        <taxon>Metazoa</taxon>
        <taxon>Ecdysozoa</taxon>
        <taxon>Arthropoda</taxon>
        <taxon>Hexapoda</taxon>
        <taxon>Insecta</taxon>
        <taxon>Pterygota</taxon>
        <taxon>Neoptera</taxon>
        <taxon>Paraneoptera</taxon>
        <taxon>Thysanoptera</taxon>
        <taxon>Terebrantia</taxon>
        <taxon>Thripoidea</taxon>
        <taxon>Thripidae</taxon>
        <taxon>Thrips</taxon>
    </lineage>
</organism>
<dbReference type="InterPro" id="IPR011009">
    <property type="entry name" value="Kinase-like_dom_sf"/>
</dbReference>
<dbReference type="CTD" id="42253"/>
<evidence type="ECO:0000256" key="4">
    <source>
        <dbReference type="ARBA" id="ARBA00012406"/>
    </source>
</evidence>
<evidence type="ECO:0000259" key="21">
    <source>
        <dbReference type="PROSITE" id="PS50011"/>
    </source>
</evidence>
<evidence type="ECO:0000256" key="16">
    <source>
        <dbReference type="ARBA" id="ARBA00060115"/>
    </source>
</evidence>
<keyword evidence="10 19" id="KW-0547">Nucleotide-binding</keyword>
<dbReference type="RefSeq" id="XP_034230460.1">
    <property type="nucleotide sequence ID" value="XM_034374569.1"/>
</dbReference>
<evidence type="ECO:0000256" key="15">
    <source>
        <dbReference type="ARBA" id="ARBA00048329"/>
    </source>
</evidence>
<dbReference type="CDD" id="cd06626">
    <property type="entry name" value="STKc_MEKK4"/>
    <property type="match status" value="1"/>
</dbReference>
<dbReference type="SUPFAM" id="SSF56112">
    <property type="entry name" value="Protein kinase-like (PK-like)"/>
    <property type="match status" value="1"/>
</dbReference>
<dbReference type="GO" id="GO:0048471">
    <property type="term" value="C:perinuclear region of cytoplasm"/>
    <property type="evidence" value="ECO:0007669"/>
    <property type="project" value="UniProtKB-SubCell"/>
</dbReference>
<dbReference type="SMART" id="SM00220">
    <property type="entry name" value="S_TKc"/>
    <property type="match status" value="1"/>
</dbReference>
<evidence type="ECO:0000313" key="24">
    <source>
        <dbReference type="RefSeq" id="XP_034230461.1"/>
    </source>
</evidence>
<dbReference type="InterPro" id="IPR008271">
    <property type="entry name" value="Ser/Thr_kinase_AS"/>
</dbReference>
<dbReference type="PROSITE" id="PS00108">
    <property type="entry name" value="PROTEIN_KINASE_ST"/>
    <property type="match status" value="1"/>
</dbReference>
<feature type="binding site" evidence="19">
    <location>
        <position position="1093"/>
    </location>
    <ligand>
        <name>ATP</name>
        <dbReference type="ChEBI" id="CHEBI:30616"/>
    </ligand>
</feature>
<keyword evidence="22" id="KW-1185">Reference proteome</keyword>
<dbReference type="OrthoDB" id="1043025at2759"/>
<comment type="cofactor">
    <cofactor evidence="1">
        <name>Mg(2+)</name>
        <dbReference type="ChEBI" id="CHEBI:18420"/>
    </cofactor>
</comment>
<accession>A0A6P8Y330</accession>
<evidence type="ECO:0000256" key="2">
    <source>
        <dbReference type="ARBA" id="ARBA00004556"/>
    </source>
</evidence>
<feature type="domain" description="Protein kinase" evidence="21">
    <location>
        <begin position="1064"/>
        <end position="1325"/>
    </location>
</feature>
<comment type="subcellular location">
    <subcellularLocation>
        <location evidence="2">Cytoplasm</location>
        <location evidence="2">Perinuclear region</location>
    </subcellularLocation>
</comment>
<dbReference type="Proteomes" id="UP000515158">
    <property type="component" value="Unplaced"/>
</dbReference>
<evidence type="ECO:0000256" key="7">
    <source>
        <dbReference type="ARBA" id="ARBA00022553"/>
    </source>
</evidence>
<keyword evidence="8" id="KW-0808">Transferase</keyword>
<evidence type="ECO:0000313" key="22">
    <source>
        <dbReference type="Proteomes" id="UP000515158"/>
    </source>
</evidence>
<evidence type="ECO:0000256" key="13">
    <source>
        <dbReference type="ARBA" id="ARBA00022842"/>
    </source>
</evidence>
<dbReference type="GO" id="GO:0046872">
    <property type="term" value="F:metal ion binding"/>
    <property type="evidence" value="ECO:0007669"/>
    <property type="project" value="UniProtKB-KW"/>
</dbReference>
<keyword evidence="6" id="KW-0723">Serine/threonine-protein kinase</keyword>
<evidence type="ECO:0000256" key="18">
    <source>
        <dbReference type="ARBA" id="ARBA00083883"/>
    </source>
</evidence>
<feature type="compositionally biased region" description="Polar residues" evidence="20">
    <location>
        <begin position="977"/>
        <end position="1001"/>
    </location>
</feature>
<comment type="catalytic activity">
    <reaction evidence="15">
        <text>L-seryl-[protein] + ATP = O-phospho-L-seryl-[protein] + ADP + H(+)</text>
        <dbReference type="Rhea" id="RHEA:17989"/>
        <dbReference type="Rhea" id="RHEA-COMP:9863"/>
        <dbReference type="Rhea" id="RHEA-COMP:11604"/>
        <dbReference type="ChEBI" id="CHEBI:15378"/>
        <dbReference type="ChEBI" id="CHEBI:29999"/>
        <dbReference type="ChEBI" id="CHEBI:30616"/>
        <dbReference type="ChEBI" id="CHEBI:83421"/>
        <dbReference type="ChEBI" id="CHEBI:456216"/>
        <dbReference type="EC" id="2.7.11.25"/>
    </reaction>
</comment>
<feature type="compositionally biased region" description="Polar residues" evidence="20">
    <location>
        <begin position="412"/>
        <end position="421"/>
    </location>
</feature>
<dbReference type="InterPro" id="IPR045801">
    <property type="entry name" value="MEKK4_N"/>
</dbReference>
<dbReference type="Pfam" id="PF19431">
    <property type="entry name" value="MEKK4_N"/>
    <property type="match status" value="2"/>
</dbReference>
<reference evidence="23 24" key="1">
    <citation type="submission" date="2025-04" db="UniProtKB">
        <authorList>
            <consortium name="RefSeq"/>
        </authorList>
    </citation>
    <scope>IDENTIFICATION</scope>
    <source>
        <tissue evidence="23 24">Total insect</tissue>
    </source>
</reference>
<feature type="region of interest" description="Disordered" evidence="20">
    <location>
        <begin position="405"/>
        <end position="437"/>
    </location>
</feature>
<evidence type="ECO:0000256" key="9">
    <source>
        <dbReference type="ARBA" id="ARBA00022723"/>
    </source>
</evidence>
<dbReference type="GO" id="GO:0004709">
    <property type="term" value="F:MAP kinase kinase kinase activity"/>
    <property type="evidence" value="ECO:0007669"/>
    <property type="project" value="UniProtKB-EC"/>
</dbReference>
<protein>
    <recommendedName>
        <fullName evidence="17">Mitogen-activated protein kinase kinase kinase 4</fullName>
        <ecNumber evidence="4">2.7.11.25</ecNumber>
    </recommendedName>
    <alternativeName>
        <fullName evidence="18">MAPK/ERK kinase kinase 4</fullName>
    </alternativeName>
</protein>
<evidence type="ECO:0000256" key="11">
    <source>
        <dbReference type="ARBA" id="ARBA00022777"/>
    </source>
</evidence>
<dbReference type="Gene3D" id="1.10.510.10">
    <property type="entry name" value="Transferase(Phosphotransferase) domain 1"/>
    <property type="match status" value="1"/>
</dbReference>
<dbReference type="PANTHER" id="PTHR48016">
    <property type="entry name" value="MAP KINASE KINASE KINASE SSK2-RELATED-RELATED"/>
    <property type="match status" value="1"/>
</dbReference>
<evidence type="ECO:0000313" key="23">
    <source>
        <dbReference type="RefSeq" id="XP_034230460.1"/>
    </source>
</evidence>
<evidence type="ECO:0000256" key="20">
    <source>
        <dbReference type="SAM" id="MobiDB-lite"/>
    </source>
</evidence>
<dbReference type="KEGG" id="tpal:117639168"/>
<keyword evidence="9" id="KW-0479">Metal-binding</keyword>
<dbReference type="PROSITE" id="PS50011">
    <property type="entry name" value="PROTEIN_KINASE_DOM"/>
    <property type="match status" value="1"/>
</dbReference>
<dbReference type="FunFam" id="1.10.510.10:FF:000122">
    <property type="entry name" value="Mitogen-activated protein kinase kinase kinase 4"/>
    <property type="match status" value="1"/>
</dbReference>
<evidence type="ECO:0000256" key="3">
    <source>
        <dbReference type="ARBA" id="ARBA00006529"/>
    </source>
</evidence>
<evidence type="ECO:0000256" key="8">
    <source>
        <dbReference type="ARBA" id="ARBA00022679"/>
    </source>
</evidence>
<dbReference type="InterPro" id="IPR000719">
    <property type="entry name" value="Prot_kinase_dom"/>
</dbReference>